<dbReference type="InterPro" id="IPR029006">
    <property type="entry name" value="ADF-H/Gelsolin-like_dom_sf"/>
</dbReference>
<proteinExistence type="predicted"/>
<evidence type="ECO:0000313" key="1">
    <source>
        <dbReference type="EMBL" id="KKN08188.1"/>
    </source>
</evidence>
<evidence type="ECO:0008006" key="2">
    <source>
        <dbReference type="Google" id="ProtNLM"/>
    </source>
</evidence>
<organism evidence="1">
    <name type="scientific">marine sediment metagenome</name>
    <dbReference type="NCBI Taxonomy" id="412755"/>
    <lineage>
        <taxon>unclassified sequences</taxon>
        <taxon>metagenomes</taxon>
        <taxon>ecological metagenomes</taxon>
    </lineage>
</organism>
<reference evidence="1" key="1">
    <citation type="journal article" date="2015" name="Nature">
        <title>Complex archaea that bridge the gap between prokaryotes and eukaryotes.</title>
        <authorList>
            <person name="Spang A."/>
            <person name="Saw J.H."/>
            <person name="Jorgensen S.L."/>
            <person name="Zaremba-Niedzwiedzka K."/>
            <person name="Martijn J."/>
            <person name="Lind A.E."/>
            <person name="van Eijk R."/>
            <person name="Schleper C."/>
            <person name="Guy L."/>
            <person name="Ettema T.J."/>
        </authorList>
    </citation>
    <scope>NUCLEOTIDE SEQUENCE</scope>
</reference>
<accession>A0A0F9QSF9</accession>
<dbReference type="Gene3D" id="3.40.20.10">
    <property type="entry name" value="Severin"/>
    <property type="match status" value="1"/>
</dbReference>
<dbReference type="EMBL" id="LAZR01004484">
    <property type="protein sequence ID" value="KKN08188.1"/>
    <property type="molecule type" value="Genomic_DNA"/>
</dbReference>
<protein>
    <recommendedName>
        <fullName evidence="2">Gelsolin-like domain-containing protein</fullName>
    </recommendedName>
</protein>
<dbReference type="AlphaFoldDB" id="A0A0F9QSF9"/>
<gene>
    <name evidence="1" type="ORF">LCGC14_1059180</name>
</gene>
<comment type="caution">
    <text evidence="1">The sequence shown here is derived from an EMBL/GenBank/DDBJ whole genome shotgun (WGS) entry which is preliminary data.</text>
</comment>
<sequence length="235" mass="27366">MSDDSIPQKEKEKILVFQYSDELSEYQELELDEDIALHELLDSDFILLFVDPKRYRVWIWQGTNVTTRMKFVSARIAPRIKDQYGIGLRILSVDEGNETAGFKAMIGLEEEVDYSETQTGPVYEGTQEDLALFESLSREKILLLLEKSGVPEGYERKMVIVKNEIFGYKEYDKNYLGSVIREKQLFPLKEEVEDGPYLAENYIPRMLFSYNKVVLTELFQKIDGKKGKEDEEIDN</sequence>
<dbReference type="SUPFAM" id="SSF55753">
    <property type="entry name" value="Actin depolymerizing proteins"/>
    <property type="match status" value="1"/>
</dbReference>
<name>A0A0F9QSF9_9ZZZZ</name>